<evidence type="ECO:0000313" key="6">
    <source>
        <dbReference type="EMBL" id="EPX83075.1"/>
    </source>
</evidence>
<dbReference type="HOGENOM" id="CLU_039613_2_0_5"/>
<dbReference type="InterPro" id="IPR000847">
    <property type="entry name" value="LysR_HTH_N"/>
</dbReference>
<dbReference type="Gene3D" id="3.40.190.290">
    <property type="match status" value="1"/>
</dbReference>
<dbReference type="PANTHER" id="PTHR30537">
    <property type="entry name" value="HTH-TYPE TRANSCRIPTIONAL REGULATOR"/>
    <property type="match status" value="1"/>
</dbReference>
<dbReference type="STRING" id="1123237.Salmuc_02873"/>
<keyword evidence="3" id="KW-0238">DNA-binding</keyword>
<name>S9RYK0_9RHOB</name>
<dbReference type="EMBL" id="APVH01000017">
    <property type="protein sequence ID" value="EPX83075.1"/>
    <property type="molecule type" value="Genomic_DNA"/>
</dbReference>
<accession>S9RYK0</accession>
<dbReference type="InterPro" id="IPR058163">
    <property type="entry name" value="LysR-type_TF_proteobact-type"/>
</dbReference>
<dbReference type="FunFam" id="1.10.10.10:FF:000001">
    <property type="entry name" value="LysR family transcriptional regulator"/>
    <property type="match status" value="1"/>
</dbReference>
<organism evidence="6 7">
    <name type="scientific">Salipiger mucosus DSM 16094</name>
    <dbReference type="NCBI Taxonomy" id="1123237"/>
    <lineage>
        <taxon>Bacteria</taxon>
        <taxon>Pseudomonadati</taxon>
        <taxon>Pseudomonadota</taxon>
        <taxon>Alphaproteobacteria</taxon>
        <taxon>Rhodobacterales</taxon>
        <taxon>Roseobacteraceae</taxon>
        <taxon>Salipiger</taxon>
    </lineage>
</organism>
<dbReference type="PROSITE" id="PS50931">
    <property type="entry name" value="HTH_LYSR"/>
    <property type="match status" value="1"/>
</dbReference>
<reference evidence="7" key="1">
    <citation type="journal article" date="2014" name="Stand. Genomic Sci.">
        <title>Genome sequence of the exopolysaccharide-producing Salipiger mucosus type strain (DSM 16094(T)), a moderately halophilic member of the Roseobacter clade.</title>
        <authorList>
            <person name="Riedel T."/>
            <person name="Spring S."/>
            <person name="Fiebig A."/>
            <person name="Petersen J."/>
            <person name="Kyrpides N.C."/>
            <person name="Goker M."/>
            <person name="Klenk H.P."/>
        </authorList>
    </citation>
    <scope>NUCLEOTIDE SEQUENCE [LARGE SCALE GENOMIC DNA]</scope>
    <source>
        <strain evidence="7">DSM 16094</strain>
    </source>
</reference>
<sequence length="317" mass="34568">MRMGIDRNPISSMHSCMDWRSITFDWNRARAFLVTAEEGSLSAAARALNMTQPTLGRQVSALEEELGVTLFERVGRGLVLTESGLHLVEHVRAMGEAAGRVSLAAGGQSQEVAGHVAITASELYSAWLLPPVIARLRAEAPGLVVDVVASNAVRDLKRREADIAIRNTRPEQAELVARRVAEDSGTLYAAPGYLDRLGPLTGLGDLARAEFIGFDETDRYIAMLNQLGAPVTEANFPLICDSHLVQWDMARRGLGIAAGPHGLGDADPTLRRVLPEEPDFHYPVWLVAHRELRTSRRVRLVFDLLAEMLPGLLRGGA</sequence>
<dbReference type="GO" id="GO:0003700">
    <property type="term" value="F:DNA-binding transcription factor activity"/>
    <property type="evidence" value="ECO:0007669"/>
    <property type="project" value="InterPro"/>
</dbReference>
<proteinExistence type="inferred from homology"/>
<keyword evidence="2" id="KW-0805">Transcription regulation</keyword>
<dbReference type="InterPro" id="IPR036390">
    <property type="entry name" value="WH_DNA-bd_sf"/>
</dbReference>
<evidence type="ECO:0000256" key="3">
    <source>
        <dbReference type="ARBA" id="ARBA00023125"/>
    </source>
</evidence>
<evidence type="ECO:0000256" key="4">
    <source>
        <dbReference type="ARBA" id="ARBA00023163"/>
    </source>
</evidence>
<evidence type="ECO:0000313" key="7">
    <source>
        <dbReference type="Proteomes" id="UP000015347"/>
    </source>
</evidence>
<dbReference type="eggNOG" id="COG0583">
    <property type="taxonomic scope" value="Bacteria"/>
</dbReference>
<evidence type="ECO:0000259" key="5">
    <source>
        <dbReference type="PROSITE" id="PS50931"/>
    </source>
</evidence>
<keyword evidence="7" id="KW-1185">Reference proteome</keyword>
<dbReference type="Pfam" id="PF00126">
    <property type="entry name" value="HTH_1"/>
    <property type="match status" value="1"/>
</dbReference>
<dbReference type="Gene3D" id="1.10.10.10">
    <property type="entry name" value="Winged helix-like DNA-binding domain superfamily/Winged helix DNA-binding domain"/>
    <property type="match status" value="1"/>
</dbReference>
<dbReference type="PRINTS" id="PR00039">
    <property type="entry name" value="HTHLYSR"/>
</dbReference>
<evidence type="ECO:0000256" key="1">
    <source>
        <dbReference type="ARBA" id="ARBA00009437"/>
    </source>
</evidence>
<keyword evidence="4" id="KW-0804">Transcription</keyword>
<dbReference type="SUPFAM" id="SSF53850">
    <property type="entry name" value="Periplasmic binding protein-like II"/>
    <property type="match status" value="1"/>
</dbReference>
<dbReference type="Proteomes" id="UP000015347">
    <property type="component" value="Unassembled WGS sequence"/>
</dbReference>
<dbReference type="SUPFAM" id="SSF46785">
    <property type="entry name" value="Winged helix' DNA-binding domain"/>
    <property type="match status" value="1"/>
</dbReference>
<dbReference type="AlphaFoldDB" id="S9RYK0"/>
<dbReference type="Pfam" id="PF03466">
    <property type="entry name" value="LysR_substrate"/>
    <property type="match status" value="1"/>
</dbReference>
<comment type="caution">
    <text evidence="6">The sequence shown here is derived from an EMBL/GenBank/DDBJ whole genome shotgun (WGS) entry which is preliminary data.</text>
</comment>
<gene>
    <name evidence="6" type="ORF">Salmuc_02873</name>
</gene>
<dbReference type="GO" id="GO:0043565">
    <property type="term" value="F:sequence-specific DNA binding"/>
    <property type="evidence" value="ECO:0007669"/>
    <property type="project" value="TreeGrafter"/>
</dbReference>
<dbReference type="InterPro" id="IPR036388">
    <property type="entry name" value="WH-like_DNA-bd_sf"/>
</dbReference>
<dbReference type="PANTHER" id="PTHR30537:SF3">
    <property type="entry name" value="TRANSCRIPTIONAL REGULATORY PROTEIN"/>
    <property type="match status" value="1"/>
</dbReference>
<dbReference type="GO" id="GO:0006351">
    <property type="term" value="P:DNA-templated transcription"/>
    <property type="evidence" value="ECO:0007669"/>
    <property type="project" value="TreeGrafter"/>
</dbReference>
<protein>
    <submittedName>
        <fullName evidence="6">Transcriptional regulator, LysR family</fullName>
    </submittedName>
</protein>
<comment type="similarity">
    <text evidence="1">Belongs to the LysR transcriptional regulatory family.</text>
</comment>
<feature type="domain" description="HTH lysR-type" evidence="5">
    <location>
        <begin position="24"/>
        <end position="81"/>
    </location>
</feature>
<dbReference type="InterPro" id="IPR005119">
    <property type="entry name" value="LysR_subst-bd"/>
</dbReference>
<evidence type="ECO:0000256" key="2">
    <source>
        <dbReference type="ARBA" id="ARBA00023015"/>
    </source>
</evidence>